<sequence length="345" mass="36087">MSALKSVPKPGTAPSRPLAAVLLLLCLAPLPVQAQSSPSAARIEIAATPIERLEAGGGTRFGALEFRGGLVLSSAAADFGGLSGLVVDPDGAGFVAVTDRGFWLSGRIRSEGDRPTGIADARLARLRAAGGGTLAGRRRGDAESLARTKAGYLVGIERRQELWLFPGDDPLTSAGRRLLADPALATLGGNQGPEALLAPPDGTPSAIVVIGEESPDDAGILPGFLFAPLGKPVPTGRFSIRRSDDFAATDAALADDGTVYLLERRFDFLRGVAMRIRRFPLSEIKPGARVEGEVVITANRLAAIDNMEGLALHRNAAGELILTLVSDDNFSALQRTLLLRFAVVD</sequence>
<organism evidence="3 4">
    <name type="scientific">Starkeya nomas</name>
    <dbReference type="NCBI Taxonomy" id="2666134"/>
    <lineage>
        <taxon>Bacteria</taxon>
        <taxon>Pseudomonadati</taxon>
        <taxon>Pseudomonadota</taxon>
        <taxon>Alphaproteobacteria</taxon>
        <taxon>Hyphomicrobiales</taxon>
        <taxon>Xanthobacteraceae</taxon>
        <taxon>Starkeya</taxon>
    </lineage>
</organism>
<dbReference type="InterPro" id="IPR027372">
    <property type="entry name" value="Phytase-like_dom"/>
</dbReference>
<evidence type="ECO:0000313" key="3">
    <source>
        <dbReference type="EMBL" id="CAA0108141.1"/>
    </source>
</evidence>
<proteinExistence type="predicted"/>
<evidence type="ECO:0000313" key="4">
    <source>
        <dbReference type="Proteomes" id="UP000433050"/>
    </source>
</evidence>
<evidence type="ECO:0000256" key="1">
    <source>
        <dbReference type="SAM" id="SignalP"/>
    </source>
</evidence>
<dbReference type="RefSeq" id="WP_159600490.1">
    <property type="nucleotide sequence ID" value="NZ_CACSAS010000001.1"/>
</dbReference>
<feature type="chain" id="PRO_5024988304" description="Phytase-like domain-containing protein" evidence="1">
    <location>
        <begin position="35"/>
        <end position="345"/>
    </location>
</feature>
<dbReference type="EMBL" id="CACSAS010000001">
    <property type="protein sequence ID" value="CAA0108141.1"/>
    <property type="molecule type" value="Genomic_DNA"/>
</dbReference>
<evidence type="ECO:0000259" key="2">
    <source>
        <dbReference type="Pfam" id="PF13449"/>
    </source>
</evidence>
<reference evidence="3 4" key="1">
    <citation type="submission" date="2019-12" db="EMBL/GenBank/DDBJ databases">
        <authorList>
            <person name="Reyes-Prieto M."/>
        </authorList>
    </citation>
    <scope>NUCLEOTIDE SEQUENCE [LARGE SCALE GENOMIC DNA]</scope>
    <source>
        <strain evidence="3">HF14-78462</strain>
    </source>
</reference>
<dbReference type="PIRSF" id="PIRSF031900">
    <property type="entry name" value="UCP031900"/>
    <property type="match status" value="1"/>
</dbReference>
<keyword evidence="4" id="KW-1185">Reference proteome</keyword>
<gene>
    <name evidence="3" type="ORF">STARVERO_03573</name>
</gene>
<dbReference type="AlphaFoldDB" id="A0A5S9PTS1"/>
<keyword evidence="1" id="KW-0732">Signal</keyword>
<dbReference type="InterPro" id="IPR014567">
    <property type="entry name" value="UCP031900"/>
</dbReference>
<dbReference type="Proteomes" id="UP000433050">
    <property type="component" value="Unassembled WGS sequence"/>
</dbReference>
<feature type="domain" description="Phytase-like" evidence="2">
    <location>
        <begin position="78"/>
        <end position="330"/>
    </location>
</feature>
<feature type="signal peptide" evidence="1">
    <location>
        <begin position="1"/>
        <end position="34"/>
    </location>
</feature>
<dbReference type="Pfam" id="PF13449">
    <property type="entry name" value="Phytase-like"/>
    <property type="match status" value="1"/>
</dbReference>
<accession>A0A5S9PTS1</accession>
<name>A0A5S9PTS1_9HYPH</name>
<protein>
    <recommendedName>
        <fullName evidence="2">Phytase-like domain-containing protein</fullName>
    </recommendedName>
</protein>